<sequence>MHPDEHALAKKDVKIVAKQLGIREQEAEGRIVAEMLRNSDQQTSDAAAGIHDYQVRAIIGWLYHRSRR</sequence>
<dbReference type="EMBL" id="JBFPKE010000004">
    <property type="protein sequence ID" value="MEX3751436.1"/>
    <property type="molecule type" value="Genomic_DNA"/>
</dbReference>
<organism evidence="1 2">
    <name type="scientific">Paraburkholderia phenoliruptrix</name>
    <dbReference type="NCBI Taxonomy" id="252970"/>
    <lineage>
        <taxon>Bacteria</taxon>
        <taxon>Pseudomonadati</taxon>
        <taxon>Pseudomonadota</taxon>
        <taxon>Betaproteobacteria</taxon>
        <taxon>Burkholderiales</taxon>
        <taxon>Burkholderiaceae</taxon>
        <taxon>Paraburkholderia</taxon>
    </lineage>
</organism>
<dbReference type="GeneID" id="27797103"/>
<dbReference type="RefSeq" id="WP_028363267.1">
    <property type="nucleotide sequence ID" value="NZ_CADILN010000002.1"/>
</dbReference>
<dbReference type="Proteomes" id="UP001558535">
    <property type="component" value="Unassembled WGS sequence"/>
</dbReference>
<name>A0ABV3WDZ0_9BURK</name>
<comment type="caution">
    <text evidence="1">The sequence shown here is derived from an EMBL/GenBank/DDBJ whole genome shotgun (WGS) entry which is preliminary data.</text>
</comment>
<gene>
    <name evidence="1" type="ORF">AB3X84_15670</name>
</gene>
<accession>A0ABV3WDZ0</accession>
<reference evidence="1 2" key="1">
    <citation type="submission" date="2024-07" db="EMBL/GenBank/DDBJ databases">
        <title>A survey of Mimosa microsymbionts across Brazilian biomes reveals a high diversity of Paraburkholderia nodulating endemic species, but also that Cupriavidus is common as a symbiont of widespread species.</title>
        <authorList>
            <person name="Rouws L."/>
            <person name="Barauna A."/>
            <person name="Beukes C."/>
            <person name="Rouws J.R.C."/>
            <person name="De Faria S.M."/>
            <person name="Gross E."/>
            <person name="Bueno Dos Reis Junior F."/>
            <person name="Simon M.F."/>
            <person name="Maluk M."/>
            <person name="Odee D.W."/>
            <person name="Kenicer G."/>
            <person name="Young J.P.W."/>
            <person name="Reis V.M."/>
            <person name="Zilli J."/>
            <person name="James E.K."/>
        </authorList>
    </citation>
    <scope>NUCLEOTIDE SEQUENCE [LARGE SCALE GENOMIC DNA]</scope>
    <source>
        <strain evidence="1 2">BR14375</strain>
    </source>
</reference>
<evidence type="ECO:0000313" key="1">
    <source>
        <dbReference type="EMBL" id="MEX3751436.1"/>
    </source>
</evidence>
<protein>
    <submittedName>
        <fullName evidence="1">Uncharacterized protein</fullName>
    </submittedName>
</protein>
<proteinExistence type="predicted"/>
<evidence type="ECO:0000313" key="2">
    <source>
        <dbReference type="Proteomes" id="UP001558535"/>
    </source>
</evidence>
<keyword evidence="2" id="KW-1185">Reference proteome</keyword>